<dbReference type="RefSeq" id="WP_008901457.1">
    <property type="nucleotide sequence ID" value="NZ_GL397071.1"/>
</dbReference>
<dbReference type="HOGENOM" id="CLU_2684585_0_0_9"/>
<comment type="caution">
    <text evidence="1">The sequence shown here is derived from an EMBL/GenBank/DDBJ whole genome shotgun (WGS) entry which is preliminary data.</text>
</comment>
<dbReference type="AlphaFoldDB" id="E0NKF3"/>
<sequence length="74" mass="8329">MQNISDIAPNGKITIRYRDDAFEFSPSISLKDGSLMLPEEVIDGEDVLDWNSLINKDTCSQTMFERIMSIMGKG</sequence>
<keyword evidence="2" id="KW-1185">Reference proteome</keyword>
<name>E0NKF3_9FIRM</name>
<evidence type="ECO:0000313" key="1">
    <source>
        <dbReference type="EMBL" id="EFM25760.1"/>
    </source>
</evidence>
<dbReference type="Proteomes" id="UP000003280">
    <property type="component" value="Unassembled WGS sequence"/>
</dbReference>
<dbReference type="STRING" id="862517.HMPREF9225_0642"/>
<accession>E0NKF3</accession>
<dbReference type="EMBL" id="AEEH01000025">
    <property type="protein sequence ID" value="EFM25760.1"/>
    <property type="molecule type" value="Genomic_DNA"/>
</dbReference>
<gene>
    <name evidence="1" type="ORF">HMPREF9225_0642</name>
</gene>
<evidence type="ECO:0000313" key="2">
    <source>
        <dbReference type="Proteomes" id="UP000003280"/>
    </source>
</evidence>
<reference evidence="1 2" key="1">
    <citation type="submission" date="2010-07" db="EMBL/GenBank/DDBJ databases">
        <authorList>
            <person name="Muzny D."/>
            <person name="Qin X."/>
            <person name="Deng J."/>
            <person name="Jiang H."/>
            <person name="Liu Y."/>
            <person name="Qu J."/>
            <person name="Song X.-Z."/>
            <person name="Zhang L."/>
            <person name="Thornton R."/>
            <person name="Coyle M."/>
            <person name="Francisco L."/>
            <person name="Jackson L."/>
            <person name="Javaid M."/>
            <person name="Korchina V."/>
            <person name="Kovar C."/>
            <person name="Mata R."/>
            <person name="Mathew T."/>
            <person name="Ngo R."/>
            <person name="Nguyen L."/>
            <person name="Nguyen N."/>
            <person name="Okwuonu G."/>
            <person name="Ongeri F."/>
            <person name="Pham C."/>
            <person name="Simmons D."/>
            <person name="Wilczek-Boney K."/>
            <person name="Hale W."/>
            <person name="Jakkamsetti A."/>
            <person name="Pham P."/>
            <person name="Ruth R."/>
            <person name="San Lucas F."/>
            <person name="Warren J."/>
            <person name="Zhang J."/>
            <person name="Zhao Z."/>
            <person name="Zhou C."/>
            <person name="Zhu D."/>
            <person name="Lee S."/>
            <person name="Bess C."/>
            <person name="Blankenburg K."/>
            <person name="Forbes L."/>
            <person name="Fu Q."/>
            <person name="Gubbala S."/>
            <person name="Hirani K."/>
            <person name="Jayaseelan J.C."/>
            <person name="Lara F."/>
            <person name="Munidasa M."/>
            <person name="Palculict T."/>
            <person name="Patil S."/>
            <person name="Pu L.-L."/>
            <person name="Saada N."/>
            <person name="Tang L."/>
            <person name="Weissenberger G."/>
            <person name="Zhu Y."/>
            <person name="Hemphill L."/>
            <person name="Shang Y."/>
            <person name="Youmans B."/>
            <person name="Ayvaz T."/>
            <person name="Ross M."/>
            <person name="Santibanez J."/>
            <person name="Aqrawi P."/>
            <person name="Gross S."/>
            <person name="Joshi V."/>
            <person name="Fowler G."/>
            <person name="Nazareth L."/>
            <person name="Reid J."/>
            <person name="Worley K."/>
            <person name="Petrosino J."/>
            <person name="Highlander S."/>
            <person name="Gibbs R."/>
        </authorList>
    </citation>
    <scope>NUCLEOTIDE SEQUENCE [LARGE SCALE GENOMIC DNA]</scope>
    <source>
        <strain evidence="1 2">ATCC BAA-1640</strain>
    </source>
</reference>
<proteinExistence type="predicted"/>
<organism evidence="1 2">
    <name type="scientific">Peptoniphilus duerdenii ATCC BAA-1640</name>
    <dbReference type="NCBI Taxonomy" id="862517"/>
    <lineage>
        <taxon>Bacteria</taxon>
        <taxon>Bacillati</taxon>
        <taxon>Bacillota</taxon>
        <taxon>Tissierellia</taxon>
        <taxon>Tissierellales</taxon>
        <taxon>Peptoniphilaceae</taxon>
        <taxon>Peptoniphilus</taxon>
    </lineage>
</organism>
<protein>
    <submittedName>
        <fullName evidence="1">Uncharacterized protein</fullName>
    </submittedName>
</protein>